<feature type="binding site" evidence="7">
    <location>
        <position position="44"/>
    </location>
    <ligand>
        <name>ATP</name>
        <dbReference type="ChEBI" id="CHEBI:30616"/>
    </ligand>
</feature>
<dbReference type="PANTHER" id="PTHR43289">
    <property type="entry name" value="MITOGEN-ACTIVATED PROTEIN KINASE KINASE KINASE 20-RELATED"/>
    <property type="match status" value="1"/>
</dbReference>
<evidence type="ECO:0000256" key="5">
    <source>
        <dbReference type="ARBA" id="ARBA00022777"/>
    </source>
</evidence>
<dbReference type="PROSITE" id="PS50011">
    <property type="entry name" value="PROTEIN_KINASE_DOM"/>
    <property type="match status" value="1"/>
</dbReference>
<feature type="domain" description="Protein kinase" evidence="9">
    <location>
        <begin position="15"/>
        <end position="280"/>
    </location>
</feature>
<dbReference type="EMBL" id="JBBKAM010000002">
    <property type="protein sequence ID" value="MEJ8645086.1"/>
    <property type="molecule type" value="Genomic_DNA"/>
</dbReference>
<feature type="compositionally biased region" description="Acidic residues" evidence="8">
    <location>
        <begin position="309"/>
        <end position="318"/>
    </location>
</feature>
<proteinExistence type="predicted"/>
<comment type="caution">
    <text evidence="10">The sequence shown here is derived from an EMBL/GenBank/DDBJ whole genome shotgun (WGS) entry which is preliminary data.</text>
</comment>
<protein>
    <recommendedName>
        <fullName evidence="1">non-specific serine/threonine protein kinase</fullName>
        <ecNumber evidence="1">2.7.11.1</ecNumber>
    </recommendedName>
</protein>
<dbReference type="GO" id="GO:0004674">
    <property type="term" value="F:protein serine/threonine kinase activity"/>
    <property type="evidence" value="ECO:0007669"/>
    <property type="project" value="UniProtKB-EC"/>
</dbReference>
<keyword evidence="11" id="KW-1185">Reference proteome</keyword>
<dbReference type="Proteomes" id="UP001382904">
    <property type="component" value="Unassembled WGS sequence"/>
</dbReference>
<name>A0ABU8UB15_9ACTN</name>
<dbReference type="PANTHER" id="PTHR43289:SF6">
    <property type="entry name" value="SERINE_THREONINE-PROTEIN KINASE NEKL-3"/>
    <property type="match status" value="1"/>
</dbReference>
<accession>A0ABU8UB15</accession>
<dbReference type="InterPro" id="IPR000719">
    <property type="entry name" value="Prot_kinase_dom"/>
</dbReference>
<evidence type="ECO:0000256" key="4">
    <source>
        <dbReference type="ARBA" id="ARBA00022741"/>
    </source>
</evidence>
<dbReference type="InterPro" id="IPR017441">
    <property type="entry name" value="Protein_kinase_ATP_BS"/>
</dbReference>
<keyword evidence="2" id="KW-0723">Serine/threonine-protein kinase</keyword>
<sequence length="356" mass="38154">MAGNDVFPAGLARRYRPIDVLGRGGMGVVFEAEDTRLRRRVAVKVLSAVGASLPHEMQRRFVAEAIALARIRHRGVVGIHDSGFDTLSGTPYLVMEMLDGADLSVLGAGGALSVPAACWIAAETLDALDSAHKSGVLHRDVKPGNIRVGRTGHVILYDFGLAVVTEQPRSTRGDDRLIGTPQYMAPERIEGLTPVEATDLYGVGACMHFMLTGRPPFESDPEEFGDLVLRAARGIPSLGSRGVPHLPDGLIAAVDALCARDFRDRPTDAGTAAALLRRWAAGGKELVGQLITRHLLHGAPEPAPPPEAPEYDWYEVDVTDAPVRPLPDARPWGSPPPAPDEEPGHCPRDTTPARSR</sequence>
<dbReference type="PROSITE" id="PS00107">
    <property type="entry name" value="PROTEIN_KINASE_ATP"/>
    <property type="match status" value="1"/>
</dbReference>
<evidence type="ECO:0000313" key="10">
    <source>
        <dbReference type="EMBL" id="MEJ8645086.1"/>
    </source>
</evidence>
<dbReference type="InterPro" id="IPR011009">
    <property type="entry name" value="Kinase-like_dom_sf"/>
</dbReference>
<keyword evidence="6 7" id="KW-0067">ATP-binding</keyword>
<keyword evidence="4 7" id="KW-0547">Nucleotide-binding</keyword>
<reference evidence="10 11" key="1">
    <citation type="submission" date="2024-03" db="EMBL/GenBank/DDBJ databases">
        <title>Novel Streptomyces species of biotechnological and ecological value are a feature of Machair soil.</title>
        <authorList>
            <person name="Prole J.R."/>
            <person name="Goodfellow M."/>
            <person name="Allenby N."/>
            <person name="Ward A.C."/>
        </authorList>
    </citation>
    <scope>NUCLEOTIDE SEQUENCE [LARGE SCALE GENOMIC DNA]</scope>
    <source>
        <strain evidence="10 11">MS1.HAVA.3</strain>
    </source>
</reference>
<evidence type="ECO:0000256" key="8">
    <source>
        <dbReference type="SAM" id="MobiDB-lite"/>
    </source>
</evidence>
<feature type="region of interest" description="Disordered" evidence="8">
    <location>
        <begin position="298"/>
        <end position="356"/>
    </location>
</feature>
<evidence type="ECO:0000313" key="11">
    <source>
        <dbReference type="Proteomes" id="UP001382904"/>
    </source>
</evidence>
<dbReference type="Gene3D" id="1.10.510.10">
    <property type="entry name" value="Transferase(Phosphotransferase) domain 1"/>
    <property type="match status" value="1"/>
</dbReference>
<dbReference type="Gene3D" id="3.30.200.20">
    <property type="entry name" value="Phosphorylase Kinase, domain 1"/>
    <property type="match status" value="1"/>
</dbReference>
<dbReference type="SUPFAM" id="SSF56112">
    <property type="entry name" value="Protein kinase-like (PK-like)"/>
    <property type="match status" value="1"/>
</dbReference>
<evidence type="ECO:0000256" key="1">
    <source>
        <dbReference type="ARBA" id="ARBA00012513"/>
    </source>
</evidence>
<dbReference type="Pfam" id="PF00069">
    <property type="entry name" value="Pkinase"/>
    <property type="match status" value="1"/>
</dbReference>
<evidence type="ECO:0000256" key="3">
    <source>
        <dbReference type="ARBA" id="ARBA00022679"/>
    </source>
</evidence>
<gene>
    <name evidence="10" type="ORF">WKI68_35485</name>
</gene>
<keyword evidence="5 10" id="KW-0418">Kinase</keyword>
<evidence type="ECO:0000256" key="6">
    <source>
        <dbReference type="ARBA" id="ARBA00022840"/>
    </source>
</evidence>
<dbReference type="CDD" id="cd14014">
    <property type="entry name" value="STKc_PknB_like"/>
    <property type="match status" value="1"/>
</dbReference>
<dbReference type="EC" id="2.7.11.1" evidence="1"/>
<evidence type="ECO:0000256" key="2">
    <source>
        <dbReference type="ARBA" id="ARBA00022527"/>
    </source>
</evidence>
<dbReference type="SMART" id="SM00220">
    <property type="entry name" value="S_TKc"/>
    <property type="match status" value="1"/>
</dbReference>
<evidence type="ECO:0000259" key="9">
    <source>
        <dbReference type="PROSITE" id="PS50011"/>
    </source>
</evidence>
<keyword evidence="3 10" id="KW-0808">Transferase</keyword>
<organism evidence="10 11">
    <name type="scientific">Streptomyces caledonius</name>
    <dbReference type="NCBI Taxonomy" id="3134107"/>
    <lineage>
        <taxon>Bacteria</taxon>
        <taxon>Bacillati</taxon>
        <taxon>Actinomycetota</taxon>
        <taxon>Actinomycetes</taxon>
        <taxon>Kitasatosporales</taxon>
        <taxon>Streptomycetaceae</taxon>
        <taxon>Streptomyces</taxon>
    </lineage>
</organism>
<evidence type="ECO:0000256" key="7">
    <source>
        <dbReference type="PROSITE-ProRule" id="PRU10141"/>
    </source>
</evidence>